<evidence type="ECO:0000256" key="1">
    <source>
        <dbReference type="SAM" id="Phobius"/>
    </source>
</evidence>
<sequence length="318" mass="34036">MSRITTLGRIELFGWLVVAGLVLMAVAYPVQHILSASQKARGVQLAIAQNAVEARATATFHAFLYTLQGDWEQLQVLSETIAETPPEQLAAALRVFARDGGRISWVGFADAQGIIRAAANDVLLGRDVSARPWFQQGMTAPFGGNAHEAVLLSEVLGRPKGEPFRLLDLAAPVRDAEGRILGVIGAHISVGWAEDFLKKGAGAAKIRVAILNDKGEAEIDPERLLQGKVWTGATLPPDAPAAGWMTWPDGQSNITVLVPETTLPGMPRFGWTLLARLDADVFPDVRKSVLTDLQTAILIGAFVLAVAVTGGFVLARLR</sequence>
<feature type="transmembrane region" description="Helical" evidence="1">
    <location>
        <begin position="12"/>
        <end position="30"/>
    </location>
</feature>
<evidence type="ECO:0008006" key="4">
    <source>
        <dbReference type="Google" id="ProtNLM"/>
    </source>
</evidence>
<reference evidence="2" key="2">
    <citation type="submission" date="2020-09" db="EMBL/GenBank/DDBJ databases">
        <authorList>
            <person name="Sun Q."/>
            <person name="Kim S."/>
        </authorList>
    </citation>
    <scope>NUCLEOTIDE SEQUENCE</scope>
    <source>
        <strain evidence="2">KCTC 23714</strain>
    </source>
</reference>
<keyword evidence="3" id="KW-1185">Reference proteome</keyword>
<dbReference type="InterPro" id="IPR029151">
    <property type="entry name" value="Sensor-like_sf"/>
</dbReference>
<protein>
    <recommendedName>
        <fullName evidence="4">Cache domain-containing protein</fullName>
    </recommendedName>
</protein>
<dbReference type="Gene3D" id="3.30.450.20">
    <property type="entry name" value="PAS domain"/>
    <property type="match status" value="1"/>
</dbReference>
<dbReference type="EMBL" id="BMYQ01000014">
    <property type="protein sequence ID" value="GGW42277.1"/>
    <property type="molecule type" value="Genomic_DNA"/>
</dbReference>
<dbReference type="AlphaFoldDB" id="A0A918J398"/>
<evidence type="ECO:0000313" key="3">
    <source>
        <dbReference type="Proteomes" id="UP000628984"/>
    </source>
</evidence>
<reference evidence="2" key="1">
    <citation type="journal article" date="2014" name="Int. J. Syst. Evol. Microbiol.">
        <title>Complete genome sequence of Corynebacterium casei LMG S-19264T (=DSM 44701T), isolated from a smear-ripened cheese.</title>
        <authorList>
            <consortium name="US DOE Joint Genome Institute (JGI-PGF)"/>
            <person name="Walter F."/>
            <person name="Albersmeier A."/>
            <person name="Kalinowski J."/>
            <person name="Ruckert C."/>
        </authorList>
    </citation>
    <scope>NUCLEOTIDE SEQUENCE</scope>
    <source>
        <strain evidence="2">KCTC 23714</strain>
    </source>
</reference>
<keyword evidence="1" id="KW-1133">Transmembrane helix</keyword>
<dbReference type="SUPFAM" id="SSF103190">
    <property type="entry name" value="Sensory domain-like"/>
    <property type="match status" value="1"/>
</dbReference>
<dbReference type="CDD" id="cd12914">
    <property type="entry name" value="PDC1_DGC_like"/>
    <property type="match status" value="1"/>
</dbReference>
<organism evidence="2 3">
    <name type="scientific">Gemmobacter lanyuensis</name>
    <dbReference type="NCBI Taxonomy" id="1054497"/>
    <lineage>
        <taxon>Bacteria</taxon>
        <taxon>Pseudomonadati</taxon>
        <taxon>Pseudomonadota</taxon>
        <taxon>Alphaproteobacteria</taxon>
        <taxon>Rhodobacterales</taxon>
        <taxon>Paracoccaceae</taxon>
        <taxon>Gemmobacter</taxon>
    </lineage>
</organism>
<accession>A0A918J398</accession>
<gene>
    <name evidence="2" type="ORF">GCM10011452_33320</name>
</gene>
<evidence type="ECO:0000313" key="2">
    <source>
        <dbReference type="EMBL" id="GGW42277.1"/>
    </source>
</evidence>
<dbReference type="RefSeq" id="WP_189635016.1">
    <property type="nucleotide sequence ID" value="NZ_BMYQ01000014.1"/>
</dbReference>
<keyword evidence="1" id="KW-0812">Transmembrane</keyword>
<name>A0A918J398_9RHOB</name>
<proteinExistence type="predicted"/>
<comment type="caution">
    <text evidence="2">The sequence shown here is derived from an EMBL/GenBank/DDBJ whole genome shotgun (WGS) entry which is preliminary data.</text>
</comment>
<dbReference type="Proteomes" id="UP000628984">
    <property type="component" value="Unassembled WGS sequence"/>
</dbReference>
<feature type="transmembrane region" description="Helical" evidence="1">
    <location>
        <begin position="296"/>
        <end position="315"/>
    </location>
</feature>
<keyword evidence="1" id="KW-0472">Membrane</keyword>